<keyword evidence="7 8" id="KW-0998">Cell outer membrane</keyword>
<evidence type="ECO:0000313" key="14">
    <source>
        <dbReference type="Proteomes" id="UP000783796"/>
    </source>
</evidence>
<keyword evidence="3 8" id="KW-1134">Transmembrane beta strand</keyword>
<evidence type="ECO:0000256" key="9">
    <source>
        <dbReference type="RuleBase" id="RU003357"/>
    </source>
</evidence>
<dbReference type="Gene3D" id="2.170.130.10">
    <property type="entry name" value="TonB-dependent receptor, plug domain"/>
    <property type="match status" value="1"/>
</dbReference>
<evidence type="ECO:0000256" key="7">
    <source>
        <dbReference type="ARBA" id="ARBA00023237"/>
    </source>
</evidence>
<dbReference type="Proteomes" id="UP000783796">
    <property type="component" value="Unassembled WGS sequence"/>
</dbReference>
<organism evidence="13 14">
    <name type="scientific">Candidatus Phocaeicola faecigallinarum</name>
    <dbReference type="NCBI Taxonomy" id="2838732"/>
    <lineage>
        <taxon>Bacteria</taxon>
        <taxon>Pseudomonadati</taxon>
        <taxon>Bacteroidota</taxon>
        <taxon>Bacteroidia</taxon>
        <taxon>Bacteroidales</taxon>
        <taxon>Bacteroidaceae</taxon>
        <taxon>Phocaeicola</taxon>
    </lineage>
</organism>
<dbReference type="InterPro" id="IPR023997">
    <property type="entry name" value="TonB-dep_OMP_SusC/RagA_CS"/>
</dbReference>
<name>A0A948WVF3_9BACT</name>
<protein>
    <submittedName>
        <fullName evidence="13">TonB-dependent receptor</fullName>
    </submittedName>
</protein>
<evidence type="ECO:0000259" key="12">
    <source>
        <dbReference type="Pfam" id="PF07715"/>
    </source>
</evidence>
<evidence type="ECO:0000256" key="2">
    <source>
        <dbReference type="ARBA" id="ARBA00022448"/>
    </source>
</evidence>
<reference evidence="13" key="2">
    <citation type="submission" date="2021-04" db="EMBL/GenBank/DDBJ databases">
        <authorList>
            <person name="Gilroy R."/>
        </authorList>
    </citation>
    <scope>NUCLEOTIDE SEQUENCE</scope>
    <source>
        <strain evidence="13">G4-2901</strain>
    </source>
</reference>
<comment type="subcellular location">
    <subcellularLocation>
        <location evidence="1 8">Cell outer membrane</location>
        <topology evidence="1 8">Multi-pass membrane protein</topology>
    </subcellularLocation>
</comment>
<dbReference type="InterPro" id="IPR008969">
    <property type="entry name" value="CarboxyPept-like_regulatory"/>
</dbReference>
<keyword evidence="4 8" id="KW-0812">Transmembrane</keyword>
<keyword evidence="2 8" id="KW-0813">Transport</keyword>
<dbReference type="InterPro" id="IPR023996">
    <property type="entry name" value="TonB-dep_OMP_SusC/RagA"/>
</dbReference>
<keyword evidence="6 8" id="KW-0472">Membrane</keyword>
<dbReference type="Pfam" id="PF07715">
    <property type="entry name" value="Plug"/>
    <property type="match status" value="1"/>
</dbReference>
<dbReference type="NCBIfam" id="TIGR04056">
    <property type="entry name" value="OMP_RagA_SusC"/>
    <property type="match status" value="1"/>
</dbReference>
<evidence type="ECO:0000256" key="6">
    <source>
        <dbReference type="ARBA" id="ARBA00023136"/>
    </source>
</evidence>
<dbReference type="SUPFAM" id="SSF49464">
    <property type="entry name" value="Carboxypeptidase regulatory domain-like"/>
    <property type="match status" value="1"/>
</dbReference>
<evidence type="ECO:0000256" key="1">
    <source>
        <dbReference type="ARBA" id="ARBA00004571"/>
    </source>
</evidence>
<feature type="chain" id="PRO_5037843574" evidence="10">
    <location>
        <begin position="31"/>
        <end position="1005"/>
    </location>
</feature>
<reference evidence="13" key="1">
    <citation type="journal article" date="2021" name="PeerJ">
        <title>Extensive microbial diversity within the chicken gut microbiome revealed by metagenomics and culture.</title>
        <authorList>
            <person name="Gilroy R."/>
            <person name="Ravi A."/>
            <person name="Getino M."/>
            <person name="Pursley I."/>
            <person name="Horton D.L."/>
            <person name="Alikhan N.F."/>
            <person name="Baker D."/>
            <person name="Gharbi K."/>
            <person name="Hall N."/>
            <person name="Watson M."/>
            <person name="Adriaenssens E.M."/>
            <person name="Foster-Nyarko E."/>
            <person name="Jarju S."/>
            <person name="Secka A."/>
            <person name="Antonio M."/>
            <person name="Oren A."/>
            <person name="Chaudhuri R.R."/>
            <person name="La Ragione R."/>
            <person name="Hildebrand F."/>
            <person name="Pallen M.J."/>
        </authorList>
    </citation>
    <scope>NUCLEOTIDE SEQUENCE</scope>
    <source>
        <strain evidence="13">G4-2901</strain>
    </source>
</reference>
<evidence type="ECO:0000313" key="13">
    <source>
        <dbReference type="EMBL" id="MBU3837822.1"/>
    </source>
</evidence>
<dbReference type="Pfam" id="PF00593">
    <property type="entry name" value="TonB_dep_Rec_b-barrel"/>
    <property type="match status" value="1"/>
</dbReference>
<feature type="domain" description="TonB-dependent receptor plug" evidence="12">
    <location>
        <begin position="119"/>
        <end position="234"/>
    </location>
</feature>
<evidence type="ECO:0000256" key="10">
    <source>
        <dbReference type="SAM" id="SignalP"/>
    </source>
</evidence>
<dbReference type="InterPro" id="IPR000531">
    <property type="entry name" value="Beta-barrel_TonB"/>
</dbReference>
<gene>
    <name evidence="13" type="ORF">H9777_05820</name>
</gene>
<dbReference type="AlphaFoldDB" id="A0A948WVF3"/>
<keyword evidence="10" id="KW-0732">Signal</keyword>
<sequence>MKSKILNSNGKFLLLCLVGMLMAVQGFAQAITVKGVVKDKIGEPVIGANVIVKGTTNGTITDFDGVFTLQANKEDVIVISFIGYQPQELPAAEQMNVILQDDTQLLEDVVVIGYGTAKKNDLTGSVTAIKPDEMNRGLVTNAQDMMQGKIAGVSVISDGGTPGGGSTIRIRGGSSLNASNNPLIVIDGFAMDDKGVQGLSNPLSMVNPNDIESFTVLKDASATAIYGSRASNGVIIITTKKGSKSGKVKVSYNGNVSLSNVKETLDVMDGNEYREFIAGIYGKDSEQYGKLGSANTDWQDQIYRAAWSTDHNITAAGNIKGAPFRVSIGYTNQNGIIKTSNFERYTGSFSIAPTFFDDHLKINANLKGMIAKNRYADGGVVGAAATFDPTQSIYNNDPDYVTSFGGYFQWTGNNEYNDSSWPLAYNSLAQQNPVATLDFQNNRATSKSLIGNIELDYKFHFMPEFNFHVNAGMDLSTGKQTNDIDPRSASNNYYGRHSFDVIDKSNMLLTSYLQYSKELKNHDINVMGGYEWQHFYREGTSDSWGFYQATNNNTELAGQKYDVKTNEWANESYLVSFFGRANYTLLDRYMLTATVRADGSSKFNKNNRWGTFPSFAFAWRINEEAFAKKYDWMSDWKLRLGWGITGQQEGISEYSYFVSYVENKEHAYYPIIGDGSLSRPNAYNTNLTWEKTTTWNAGMDFGILNGRFTSSIDFYKRQTRDLLQTVNVAAGSNFKNTVLSNVGTLENTGIEFTIGGKVIQTNDFIWDLSYNLTWNKNEITELTTGDQEGYYIATGGISGGTGNTVQAHAVGHPANSFYVYQQVYDEKGMPIENTYVDRNGDGIISDQDRYFYKKPAADVLMGLSSKMIYKNWDFSFTLRASLNNYVFNNVESNNSNIGKAAVYAQSGFFTNYAKPHLEKNFQGIGNYFMSDYFVQNASFLKCDNITLGYSFNNLIGKLGGRVYATVQNVFTITKYKGLDPEVSGGIDNNIYPRPLVSMIGLSLNF</sequence>
<dbReference type="EMBL" id="JAHLFW010000051">
    <property type="protein sequence ID" value="MBU3837822.1"/>
    <property type="molecule type" value="Genomic_DNA"/>
</dbReference>
<proteinExistence type="inferred from homology"/>
<dbReference type="NCBIfam" id="TIGR04057">
    <property type="entry name" value="SusC_RagA_signa"/>
    <property type="match status" value="1"/>
</dbReference>
<comment type="caution">
    <text evidence="13">The sequence shown here is derived from an EMBL/GenBank/DDBJ whole genome shotgun (WGS) entry which is preliminary data.</text>
</comment>
<dbReference type="InterPro" id="IPR039426">
    <property type="entry name" value="TonB-dep_rcpt-like"/>
</dbReference>
<dbReference type="FunFam" id="2.170.130.10:FF:000009">
    <property type="entry name" value="SusC/RagA family TonB-linked outer membrane protein"/>
    <property type="match status" value="1"/>
</dbReference>
<evidence type="ECO:0000256" key="8">
    <source>
        <dbReference type="PROSITE-ProRule" id="PRU01360"/>
    </source>
</evidence>
<evidence type="ECO:0000256" key="4">
    <source>
        <dbReference type="ARBA" id="ARBA00022692"/>
    </source>
</evidence>
<accession>A0A948WVF3</accession>
<feature type="domain" description="TonB-dependent receptor-like beta-barrel" evidence="11">
    <location>
        <begin position="393"/>
        <end position="884"/>
    </location>
</feature>
<evidence type="ECO:0000259" key="11">
    <source>
        <dbReference type="Pfam" id="PF00593"/>
    </source>
</evidence>
<comment type="similarity">
    <text evidence="8 9">Belongs to the TonB-dependent receptor family.</text>
</comment>
<dbReference type="SUPFAM" id="SSF56935">
    <property type="entry name" value="Porins"/>
    <property type="match status" value="1"/>
</dbReference>
<dbReference type="InterPro" id="IPR012910">
    <property type="entry name" value="Plug_dom"/>
</dbReference>
<dbReference type="GO" id="GO:0009279">
    <property type="term" value="C:cell outer membrane"/>
    <property type="evidence" value="ECO:0007669"/>
    <property type="project" value="UniProtKB-SubCell"/>
</dbReference>
<evidence type="ECO:0000256" key="3">
    <source>
        <dbReference type="ARBA" id="ARBA00022452"/>
    </source>
</evidence>
<dbReference type="InterPro" id="IPR036942">
    <property type="entry name" value="Beta-barrel_TonB_sf"/>
</dbReference>
<dbReference type="Pfam" id="PF13715">
    <property type="entry name" value="CarbopepD_reg_2"/>
    <property type="match status" value="1"/>
</dbReference>
<keyword evidence="13" id="KW-0675">Receptor</keyword>
<evidence type="ECO:0000256" key="5">
    <source>
        <dbReference type="ARBA" id="ARBA00023077"/>
    </source>
</evidence>
<dbReference type="PROSITE" id="PS52016">
    <property type="entry name" value="TONB_DEPENDENT_REC_3"/>
    <property type="match status" value="1"/>
</dbReference>
<dbReference type="InterPro" id="IPR037066">
    <property type="entry name" value="Plug_dom_sf"/>
</dbReference>
<feature type="signal peptide" evidence="10">
    <location>
        <begin position="1"/>
        <end position="30"/>
    </location>
</feature>
<dbReference type="Gene3D" id="2.40.170.20">
    <property type="entry name" value="TonB-dependent receptor, beta-barrel domain"/>
    <property type="match status" value="1"/>
</dbReference>
<keyword evidence="5 9" id="KW-0798">TonB box</keyword>
<dbReference type="Gene3D" id="2.60.40.1120">
    <property type="entry name" value="Carboxypeptidase-like, regulatory domain"/>
    <property type="match status" value="1"/>
</dbReference>
<dbReference type="FunFam" id="2.60.40.1120:FF:000003">
    <property type="entry name" value="Outer membrane protein Omp121"/>
    <property type="match status" value="1"/>
</dbReference>